<dbReference type="Proteomes" id="UP000501690">
    <property type="component" value="Linkage Group LG3"/>
</dbReference>
<dbReference type="EMBL" id="CP039347">
    <property type="protein sequence ID" value="QCD88172.1"/>
    <property type="molecule type" value="Genomic_DNA"/>
</dbReference>
<gene>
    <name evidence="2" type="ORF">DEO72_LG3g2714</name>
</gene>
<accession>A0A4D6LHR1</accession>
<organism evidence="2 3">
    <name type="scientific">Vigna unguiculata</name>
    <name type="common">Cowpea</name>
    <dbReference type="NCBI Taxonomy" id="3917"/>
    <lineage>
        <taxon>Eukaryota</taxon>
        <taxon>Viridiplantae</taxon>
        <taxon>Streptophyta</taxon>
        <taxon>Embryophyta</taxon>
        <taxon>Tracheophyta</taxon>
        <taxon>Spermatophyta</taxon>
        <taxon>Magnoliopsida</taxon>
        <taxon>eudicotyledons</taxon>
        <taxon>Gunneridae</taxon>
        <taxon>Pentapetalae</taxon>
        <taxon>rosids</taxon>
        <taxon>fabids</taxon>
        <taxon>Fabales</taxon>
        <taxon>Fabaceae</taxon>
        <taxon>Papilionoideae</taxon>
        <taxon>50 kb inversion clade</taxon>
        <taxon>NPAAA clade</taxon>
        <taxon>indigoferoid/millettioid clade</taxon>
        <taxon>Phaseoleae</taxon>
        <taxon>Vigna</taxon>
    </lineage>
</organism>
<keyword evidence="1" id="KW-0732">Signal</keyword>
<feature type="signal peptide" evidence="1">
    <location>
        <begin position="1"/>
        <end position="24"/>
    </location>
</feature>
<dbReference type="Gramene" id="Vigun11g140200.1.v1.2">
    <property type="protein sequence ID" value="Vigun11g140200.1.v1.2"/>
    <property type="gene ID" value="Vigun11g140200.v1.2"/>
</dbReference>
<name>A0A4D6LHR1_VIGUN</name>
<proteinExistence type="predicted"/>
<evidence type="ECO:0000313" key="3">
    <source>
        <dbReference type="Proteomes" id="UP000501690"/>
    </source>
</evidence>
<dbReference type="OrthoDB" id="1419551at2759"/>
<keyword evidence="3" id="KW-1185">Reference proteome</keyword>
<feature type="chain" id="PRO_5020041411" description="Bifunctional inhibitor/plant lipid transfer protein/seed storage helical domain-containing protein" evidence="1">
    <location>
        <begin position="25"/>
        <end position="99"/>
    </location>
</feature>
<dbReference type="AlphaFoldDB" id="A0A4D6LHR1"/>
<evidence type="ECO:0008006" key="4">
    <source>
        <dbReference type="Google" id="ProtNLM"/>
    </source>
</evidence>
<protein>
    <recommendedName>
        <fullName evidence="4">Bifunctional inhibitor/plant lipid transfer protein/seed storage helical domain-containing protein</fullName>
    </recommendedName>
</protein>
<evidence type="ECO:0000256" key="1">
    <source>
        <dbReference type="SAM" id="SignalP"/>
    </source>
</evidence>
<sequence>MAKSEMKSIVAVVVMMIMLGFSEEAKLSCPAQCGIDCVLANLAYPICFAACVAKCPKMSKGALQCISHCGVNKSINIDVDGSGAVTKVMDSCLQKCPTN</sequence>
<reference evidence="2 3" key="1">
    <citation type="submission" date="2019-04" db="EMBL/GenBank/DDBJ databases">
        <title>An improved genome assembly and genetic linkage map for asparagus bean, Vigna unguiculata ssp. sesquipedialis.</title>
        <authorList>
            <person name="Xia Q."/>
            <person name="Zhang R."/>
            <person name="Dong Y."/>
        </authorList>
    </citation>
    <scope>NUCLEOTIDE SEQUENCE [LARGE SCALE GENOMIC DNA]</scope>
    <source>
        <tissue evidence="2">Leaf</tissue>
    </source>
</reference>
<evidence type="ECO:0000313" key="2">
    <source>
        <dbReference type="EMBL" id="QCD88172.1"/>
    </source>
</evidence>